<dbReference type="Pfam" id="PF06964">
    <property type="entry name" value="Alpha-L-AF_C"/>
    <property type="match status" value="1"/>
</dbReference>
<evidence type="ECO:0000313" key="10">
    <source>
        <dbReference type="EMBL" id="PAP78593.1"/>
    </source>
</evidence>
<comment type="caution">
    <text evidence="10">The sequence shown here is derived from an EMBL/GenBank/DDBJ whole genome shotgun (WGS) entry which is preliminary data.</text>
</comment>
<evidence type="ECO:0000256" key="2">
    <source>
        <dbReference type="ARBA" id="ARBA00007186"/>
    </source>
</evidence>
<name>A0A271J583_9BACT</name>
<dbReference type="Proteomes" id="UP000216339">
    <property type="component" value="Unassembled WGS sequence"/>
</dbReference>
<dbReference type="SMART" id="SM00813">
    <property type="entry name" value="Alpha-L-AF_C"/>
    <property type="match status" value="1"/>
</dbReference>
<dbReference type="InterPro" id="IPR010720">
    <property type="entry name" value="Alpha-L-AF_C"/>
</dbReference>
<evidence type="ECO:0000256" key="5">
    <source>
        <dbReference type="ARBA" id="ARBA00022801"/>
    </source>
</evidence>
<dbReference type="Gene3D" id="3.20.20.80">
    <property type="entry name" value="Glycosidases"/>
    <property type="match status" value="1"/>
</dbReference>
<dbReference type="GO" id="GO:0046556">
    <property type="term" value="F:alpha-L-arabinofuranosidase activity"/>
    <property type="evidence" value="ECO:0007669"/>
    <property type="project" value="UniProtKB-EC"/>
</dbReference>
<dbReference type="AlphaFoldDB" id="A0A271J583"/>
<dbReference type="SUPFAM" id="SSF51445">
    <property type="entry name" value="(Trans)glycosidases"/>
    <property type="match status" value="1"/>
</dbReference>
<dbReference type="Gene3D" id="2.60.40.1180">
    <property type="entry name" value="Golgi alpha-mannosidase II"/>
    <property type="match status" value="1"/>
</dbReference>
<dbReference type="SUPFAM" id="SSF51011">
    <property type="entry name" value="Glycosyl hydrolase domain"/>
    <property type="match status" value="1"/>
</dbReference>
<feature type="domain" description="Alpha-L-arabinofuranosidase C-terminal" evidence="9">
    <location>
        <begin position="313"/>
        <end position="503"/>
    </location>
</feature>
<dbReference type="PANTHER" id="PTHR43576:SF2">
    <property type="entry name" value="INTRACELLULAR EXO-ALPHA-L-ARABINOFURANOSIDASE 2"/>
    <property type="match status" value="1"/>
</dbReference>
<evidence type="ECO:0000313" key="11">
    <source>
        <dbReference type="Proteomes" id="UP000216339"/>
    </source>
</evidence>
<proteinExistence type="inferred from homology"/>
<evidence type="ECO:0000256" key="8">
    <source>
        <dbReference type="SAM" id="SignalP"/>
    </source>
</evidence>
<sequence length="510" mass="56034">MFGLVLLAALAVGASAQDAAHRMVLTLDAEGPTINRHLFGHFAEHLGRGIYGGFWTEGADGWELNAPVVEAMRALDPPNVRWPGGCFADVYHWRDGVGPARERPTIVNTLWGGVTEDNGVGTHEFVALAEALGAEPIVVGNVGSGTVREMADWWQYVNHPGPSPMADLRAENGHPEPWGVRFWGVGNESWGCGGNMSPEHYADLYKRYATFLHGYGDVRPFRIATGPDATINRDVPEWTEAVMRDAGRMIDGLDMHFYTIVGDWDDRTRATEFGEDRWVGAFARALEMDGHIRRVSAIMDRYDPQGRVWLIVGEWGMWHAPEEGSTPGFLYQQNALRDALVASVTLDVFARHAERVKMANIAQTINVLQAMLLVDGERVVKTPTYHVFDFYKAHQDAERLPFTLDAGTYAFGGQSVPAVSATASRDETGHVHVTLTNLDPHRARTVSAEMRGGRLSRVSGRVLTASEMTAHNTFEDPDVVVPAPFGGVRLDGQTLTVTLPPMSVVALDLQ</sequence>
<keyword evidence="5" id="KW-0378">Hydrolase</keyword>
<protein>
    <recommendedName>
        <fullName evidence="4">non-reducing end alpha-L-arabinofuranosidase</fullName>
        <ecNumber evidence="4">3.2.1.55</ecNumber>
    </recommendedName>
</protein>
<evidence type="ECO:0000256" key="3">
    <source>
        <dbReference type="ARBA" id="ARBA00011165"/>
    </source>
</evidence>
<dbReference type="EC" id="3.2.1.55" evidence="4"/>
<dbReference type="InterPro" id="IPR055235">
    <property type="entry name" value="ASD1_cat"/>
</dbReference>
<comment type="catalytic activity">
    <reaction evidence="1">
        <text>Hydrolysis of terminal non-reducing alpha-L-arabinofuranoside residues in alpha-L-arabinosides.</text>
        <dbReference type="EC" id="3.2.1.55"/>
    </reaction>
</comment>
<keyword evidence="11" id="KW-1185">Reference proteome</keyword>
<feature type="signal peptide" evidence="8">
    <location>
        <begin position="1"/>
        <end position="16"/>
    </location>
</feature>
<dbReference type="GO" id="GO:0000272">
    <property type="term" value="P:polysaccharide catabolic process"/>
    <property type="evidence" value="ECO:0007669"/>
    <property type="project" value="TreeGrafter"/>
</dbReference>
<keyword evidence="6" id="KW-0119">Carbohydrate metabolism</keyword>
<comment type="subunit">
    <text evidence="3">Homohexamer; trimer of dimers.</text>
</comment>
<evidence type="ECO:0000256" key="1">
    <source>
        <dbReference type="ARBA" id="ARBA00001462"/>
    </source>
</evidence>
<dbReference type="InterPro" id="IPR013780">
    <property type="entry name" value="Glyco_hydro_b"/>
</dbReference>
<dbReference type="GO" id="GO:0046373">
    <property type="term" value="P:L-arabinose metabolic process"/>
    <property type="evidence" value="ECO:0007669"/>
    <property type="project" value="InterPro"/>
</dbReference>
<feature type="chain" id="PRO_5013057770" description="non-reducing end alpha-L-arabinofuranosidase" evidence="8">
    <location>
        <begin position="17"/>
        <end position="510"/>
    </location>
</feature>
<dbReference type="Pfam" id="PF22848">
    <property type="entry name" value="ASD1_dom"/>
    <property type="match status" value="1"/>
</dbReference>
<evidence type="ECO:0000259" key="9">
    <source>
        <dbReference type="SMART" id="SM00813"/>
    </source>
</evidence>
<evidence type="ECO:0000256" key="4">
    <source>
        <dbReference type="ARBA" id="ARBA00012670"/>
    </source>
</evidence>
<accession>A0A271J583</accession>
<dbReference type="PANTHER" id="PTHR43576">
    <property type="entry name" value="ALPHA-L-ARABINOFURANOSIDASE C-RELATED"/>
    <property type="match status" value="1"/>
</dbReference>
<dbReference type="EMBL" id="MQWD01000001">
    <property type="protein sequence ID" value="PAP78593.1"/>
    <property type="molecule type" value="Genomic_DNA"/>
</dbReference>
<evidence type="ECO:0000256" key="6">
    <source>
        <dbReference type="ARBA" id="ARBA00023277"/>
    </source>
</evidence>
<comment type="similarity">
    <text evidence="2">Belongs to the glycosyl hydrolase 51 family.</text>
</comment>
<reference evidence="10 11" key="1">
    <citation type="submission" date="2016-11" db="EMBL/GenBank/DDBJ databases">
        <title>Study of marine rhodopsin-containing bacteria.</title>
        <authorList>
            <person name="Yoshizawa S."/>
            <person name="Kumagai Y."/>
            <person name="Kogure K."/>
        </authorList>
    </citation>
    <scope>NUCLEOTIDE SEQUENCE [LARGE SCALE GENOMIC DNA]</scope>
    <source>
        <strain evidence="10 11">SAORIC-28</strain>
    </source>
</reference>
<gene>
    <name evidence="10" type="ORF">BSZ37_00570</name>
</gene>
<organism evidence="10 11">
    <name type="scientific">Rubrivirga marina</name>
    <dbReference type="NCBI Taxonomy" id="1196024"/>
    <lineage>
        <taxon>Bacteria</taxon>
        <taxon>Pseudomonadati</taxon>
        <taxon>Rhodothermota</taxon>
        <taxon>Rhodothermia</taxon>
        <taxon>Rhodothermales</taxon>
        <taxon>Rubricoccaceae</taxon>
        <taxon>Rubrivirga</taxon>
    </lineage>
</organism>
<keyword evidence="7" id="KW-0326">Glycosidase</keyword>
<evidence type="ECO:0000256" key="7">
    <source>
        <dbReference type="ARBA" id="ARBA00023295"/>
    </source>
</evidence>
<keyword evidence="8" id="KW-0732">Signal</keyword>
<dbReference type="InterPro" id="IPR017853">
    <property type="entry name" value="GH"/>
</dbReference>